<dbReference type="AlphaFoldDB" id="A0A3B0X3W0"/>
<protein>
    <recommendedName>
        <fullName evidence="2">IS66 family insertion sequence element accessory protein TnpB</fullName>
    </recommendedName>
</protein>
<evidence type="ECO:0000313" key="1">
    <source>
        <dbReference type="EMBL" id="VAW57577.1"/>
    </source>
</evidence>
<evidence type="ECO:0008006" key="2">
    <source>
        <dbReference type="Google" id="ProtNLM"/>
    </source>
</evidence>
<dbReference type="EMBL" id="UOFF01000421">
    <property type="protein sequence ID" value="VAW57577.1"/>
    <property type="molecule type" value="Genomic_DNA"/>
</dbReference>
<proteinExistence type="predicted"/>
<dbReference type="NCBIfam" id="NF047593">
    <property type="entry name" value="IS66_ISAeme5_TnpA"/>
    <property type="match status" value="1"/>
</dbReference>
<reference evidence="1" key="1">
    <citation type="submission" date="2018-06" db="EMBL/GenBank/DDBJ databases">
        <authorList>
            <person name="Zhirakovskaya E."/>
        </authorList>
    </citation>
    <scope>NUCLEOTIDE SEQUENCE</scope>
</reference>
<name>A0A3B0X3W0_9ZZZZ</name>
<gene>
    <name evidence="1" type="ORF">MNBD_GAMMA07-730</name>
</gene>
<organism evidence="1">
    <name type="scientific">hydrothermal vent metagenome</name>
    <dbReference type="NCBI Taxonomy" id="652676"/>
    <lineage>
        <taxon>unclassified sequences</taxon>
        <taxon>metagenomes</taxon>
        <taxon>ecological metagenomes</taxon>
    </lineage>
</organism>
<sequence>MTTSSTSIDKQTLWRERMAAWEVSGLSQPRFCKQNNISYSTFGYWRTRLRNKKPIEQPTELYHFLPVNVKNDDNNALTLKINDETFS</sequence>
<accession>A0A3B0X3W0</accession>